<evidence type="ECO:0000313" key="2">
    <source>
        <dbReference type="Proteomes" id="UP001595834"/>
    </source>
</evidence>
<reference evidence="2" key="1">
    <citation type="journal article" date="2019" name="Int. J. Syst. Evol. Microbiol.">
        <title>The Global Catalogue of Microorganisms (GCM) 10K type strain sequencing project: providing services to taxonomists for standard genome sequencing and annotation.</title>
        <authorList>
            <consortium name="The Broad Institute Genomics Platform"/>
            <consortium name="The Broad Institute Genome Sequencing Center for Infectious Disease"/>
            <person name="Wu L."/>
            <person name="Ma J."/>
        </authorList>
    </citation>
    <scope>NUCLEOTIDE SEQUENCE [LARGE SCALE GENOMIC DNA]</scope>
    <source>
        <strain evidence="2">CCM 7224</strain>
    </source>
</reference>
<name>A0ABV9UIN4_9ACTN</name>
<gene>
    <name evidence="1" type="ORF">ACFPFX_11510</name>
</gene>
<keyword evidence="2" id="KW-1185">Reference proteome</keyword>
<dbReference type="EMBL" id="JBHSIZ010000011">
    <property type="protein sequence ID" value="MFC4956920.1"/>
    <property type="molecule type" value="Genomic_DNA"/>
</dbReference>
<evidence type="ECO:0000313" key="1">
    <source>
        <dbReference type="EMBL" id="MFC4956920.1"/>
    </source>
</evidence>
<sequence>MRFHARWLVSPLRLWWVKATVTVPWSGQAAARVARVGELVAVRLANTRGQRFLPPVDGWLTRPSHQPSMMAFKGSREDVSKRKSWERRMRADEQNGQIVITIDNEELMRMTGIMAESLSLPTRSELYIRTGRSKRNAEELVKGLQGVAGGEAGTFELDLAVGVEEEENPRRPWS</sequence>
<accession>A0ABV9UIN4</accession>
<proteinExistence type="predicted"/>
<comment type="caution">
    <text evidence="1">The sequence shown here is derived from an EMBL/GenBank/DDBJ whole genome shotgun (WGS) entry which is preliminary data.</text>
</comment>
<dbReference type="Proteomes" id="UP001595834">
    <property type="component" value="Unassembled WGS sequence"/>
</dbReference>
<dbReference type="RefSeq" id="WP_344380238.1">
    <property type="nucleotide sequence ID" value="NZ_BAAASQ010000038.1"/>
</dbReference>
<organism evidence="1 2">
    <name type="scientific">Streptomyces mauvecolor</name>
    <dbReference type="NCBI Taxonomy" id="58345"/>
    <lineage>
        <taxon>Bacteria</taxon>
        <taxon>Bacillati</taxon>
        <taxon>Actinomycetota</taxon>
        <taxon>Actinomycetes</taxon>
        <taxon>Kitasatosporales</taxon>
        <taxon>Streptomycetaceae</taxon>
        <taxon>Streptomyces</taxon>
    </lineage>
</organism>
<protein>
    <submittedName>
        <fullName evidence="1">Uncharacterized protein</fullName>
    </submittedName>
</protein>